<dbReference type="InterPro" id="IPR019826">
    <property type="entry name" value="Carboxylesterase_B_AS"/>
</dbReference>
<evidence type="ECO:0000313" key="5">
    <source>
        <dbReference type="EMBL" id="MDV7214677.1"/>
    </source>
</evidence>
<gene>
    <name evidence="5" type="ORF">R5A26_01800</name>
</gene>
<dbReference type="Proteomes" id="UP001187346">
    <property type="component" value="Unassembled WGS sequence"/>
</dbReference>
<dbReference type="InterPro" id="IPR019819">
    <property type="entry name" value="Carboxylesterase_B_CS"/>
</dbReference>
<proteinExistence type="inferred from homology"/>
<evidence type="ECO:0000313" key="6">
    <source>
        <dbReference type="Proteomes" id="UP001187346"/>
    </source>
</evidence>
<dbReference type="SUPFAM" id="SSF53474">
    <property type="entry name" value="alpha/beta-Hydrolases"/>
    <property type="match status" value="1"/>
</dbReference>
<evidence type="ECO:0000256" key="3">
    <source>
        <dbReference type="RuleBase" id="RU361235"/>
    </source>
</evidence>
<dbReference type="EMBL" id="JAWMAJ010000003">
    <property type="protein sequence ID" value="MDV7214677.1"/>
    <property type="molecule type" value="Genomic_DNA"/>
</dbReference>
<dbReference type="InterPro" id="IPR029058">
    <property type="entry name" value="AB_hydrolase_fold"/>
</dbReference>
<feature type="domain" description="Carboxylesterase type B" evidence="4">
    <location>
        <begin position="5"/>
        <end position="468"/>
    </location>
</feature>
<comment type="caution">
    <text evidence="5">The sequence shown here is derived from an EMBL/GenBank/DDBJ whole genome shotgun (WGS) entry which is preliminary data.</text>
</comment>
<dbReference type="InterPro" id="IPR050309">
    <property type="entry name" value="Type-B_Carboxylest/Lipase"/>
</dbReference>
<dbReference type="Pfam" id="PF00135">
    <property type="entry name" value="COesterase"/>
    <property type="match status" value="1"/>
</dbReference>
<dbReference type="EC" id="3.1.1.-" evidence="3"/>
<comment type="similarity">
    <text evidence="1 3">Belongs to the type-B carboxylesterase/lipase family.</text>
</comment>
<reference evidence="5 6" key="1">
    <citation type="submission" date="2023-10" db="EMBL/GenBank/DDBJ databases">
        <title>Characterization of rhizosphere-enriched actinobacteria from wheat plants lab-grown on chernevaya soil.</title>
        <authorList>
            <person name="Tikhonova E.N."/>
            <person name="Konopkin A."/>
            <person name="Kravchenko I.K."/>
        </authorList>
    </citation>
    <scope>NUCLEOTIDE SEQUENCE [LARGE SCALE GENOMIC DNA]</scope>
    <source>
        <strain evidence="5 6">RR29</strain>
    </source>
</reference>
<name>A0ABU4F261_9ACTN</name>
<keyword evidence="6" id="KW-1185">Reference proteome</keyword>
<dbReference type="InterPro" id="IPR002018">
    <property type="entry name" value="CarbesteraseB"/>
</dbReference>
<sequence length="491" mass="52271">MPGLQVETLMGPVGGAAEGCPVLSWKGIPYAAPPTRERRFRPPAPVKPWAAVRDATRYGPQAVQFTSATGQGVEGEEDCLTLNVWAPAEPAAPRPVLFWIHGGAFLHGSGGLYDGAWLAEVCDAVVVTVNYRLGPLGFLDLEHLGRADTANPALRDLVAALEWVRGNIASFGGDPGRVTLSGQSAGGMLTSTLLAVPAARGLFHQALVLSGAARNVHTPDQNAEVTGRLLTALDTTADRLADVPVRALRDAAARVVATAGDDVLRGDGFCPVVDGTVLPRAPLAAVANGAARHLPVWISHVSHEMDIFLGPPAAPVLAGTDTAGRTALGEQRWAELGKAYASLPEAGRDPHLDLLDDTMWLIPAIRLAEAQQASGGQVWFSRFDHVPGMPPYDRLGATHGADNRCLWAHPPAFNNLAGLPPAPPMRPTDLAVTATLHRAVRAFLHTGAPDWPRYEPKDRATMILDNRSRIAYDPRRERRLLWADLPSDAAP</sequence>
<evidence type="ECO:0000256" key="1">
    <source>
        <dbReference type="ARBA" id="ARBA00005964"/>
    </source>
</evidence>
<evidence type="ECO:0000256" key="2">
    <source>
        <dbReference type="ARBA" id="ARBA00022801"/>
    </source>
</evidence>
<dbReference type="PANTHER" id="PTHR11559">
    <property type="entry name" value="CARBOXYLESTERASE"/>
    <property type="match status" value="1"/>
</dbReference>
<dbReference type="PROSITE" id="PS00122">
    <property type="entry name" value="CARBOXYLESTERASE_B_1"/>
    <property type="match status" value="1"/>
</dbReference>
<evidence type="ECO:0000259" key="4">
    <source>
        <dbReference type="Pfam" id="PF00135"/>
    </source>
</evidence>
<accession>A0ABU4F261</accession>
<dbReference type="Gene3D" id="3.40.50.1820">
    <property type="entry name" value="alpha/beta hydrolase"/>
    <property type="match status" value="1"/>
</dbReference>
<dbReference type="PROSITE" id="PS00941">
    <property type="entry name" value="CARBOXYLESTERASE_B_2"/>
    <property type="match status" value="1"/>
</dbReference>
<protein>
    <recommendedName>
        <fullName evidence="3">Carboxylic ester hydrolase</fullName>
        <ecNumber evidence="3">3.1.1.-</ecNumber>
    </recommendedName>
</protein>
<organism evidence="5 6">
    <name type="scientific">Streptomyces prunicolor</name>
    <dbReference type="NCBI Taxonomy" id="67348"/>
    <lineage>
        <taxon>Bacteria</taxon>
        <taxon>Bacillati</taxon>
        <taxon>Actinomycetota</taxon>
        <taxon>Actinomycetes</taxon>
        <taxon>Kitasatosporales</taxon>
        <taxon>Streptomycetaceae</taxon>
        <taxon>Streptomyces</taxon>
    </lineage>
</organism>
<keyword evidence="2 3" id="KW-0378">Hydrolase</keyword>
<dbReference type="RefSeq" id="WP_317769782.1">
    <property type="nucleotide sequence ID" value="NZ_JAWMAJ010000003.1"/>
</dbReference>